<evidence type="ECO:0000256" key="7">
    <source>
        <dbReference type="ARBA" id="ARBA00023136"/>
    </source>
</evidence>
<evidence type="ECO:0000256" key="1">
    <source>
        <dbReference type="ARBA" id="ARBA00004141"/>
    </source>
</evidence>
<evidence type="ECO:0000256" key="2">
    <source>
        <dbReference type="ARBA" id="ARBA00007998"/>
    </source>
</evidence>
<feature type="transmembrane region" description="Helical" evidence="8">
    <location>
        <begin position="300"/>
        <end position="318"/>
    </location>
</feature>
<feature type="transmembrane region" description="Helical" evidence="8">
    <location>
        <begin position="35"/>
        <end position="56"/>
    </location>
</feature>
<feature type="transmembrane region" description="Helical" evidence="8">
    <location>
        <begin position="184"/>
        <end position="203"/>
    </location>
</feature>
<feature type="transmembrane region" description="Helical" evidence="8">
    <location>
        <begin position="215"/>
        <end position="241"/>
    </location>
</feature>
<keyword evidence="5 8" id="KW-0812">Transmembrane</keyword>
<proteinExistence type="inferred from homology"/>
<evidence type="ECO:0000313" key="10">
    <source>
        <dbReference type="Proteomes" id="UP000286687"/>
    </source>
</evidence>
<evidence type="ECO:0000256" key="5">
    <source>
        <dbReference type="ARBA" id="ARBA00022692"/>
    </source>
</evidence>
<dbReference type="InterPro" id="IPR004761">
    <property type="entry name" value="Spore_GerAB"/>
</dbReference>
<evidence type="ECO:0000256" key="6">
    <source>
        <dbReference type="ARBA" id="ARBA00022989"/>
    </source>
</evidence>
<dbReference type="RefSeq" id="WP_127814735.1">
    <property type="nucleotide sequence ID" value="NZ_LDER01000399.1"/>
</dbReference>
<evidence type="ECO:0000256" key="8">
    <source>
        <dbReference type="SAM" id="Phobius"/>
    </source>
</evidence>
<dbReference type="Proteomes" id="UP000286687">
    <property type="component" value="Unassembled WGS sequence"/>
</dbReference>
<feature type="transmembrane region" description="Helical" evidence="8">
    <location>
        <begin position="12"/>
        <end position="29"/>
    </location>
</feature>
<feature type="transmembrane region" description="Helical" evidence="8">
    <location>
        <begin position="142"/>
        <end position="164"/>
    </location>
</feature>
<keyword evidence="4" id="KW-0309">Germination</keyword>
<reference evidence="9 10" key="1">
    <citation type="submission" date="2018-01" db="EMBL/GenBank/DDBJ databases">
        <title>Complete genome sequence of G25-42.</title>
        <authorList>
            <person name="Zheng Z."/>
            <person name="Sun M."/>
        </authorList>
    </citation>
    <scope>NUCLEOTIDE SEQUENCE [LARGE SCALE GENOMIC DNA]</scope>
    <source>
        <strain evidence="9 10">G25-42</strain>
    </source>
</reference>
<protein>
    <submittedName>
        <fullName evidence="9">Spore gernimation protein KC</fullName>
    </submittedName>
</protein>
<keyword evidence="3" id="KW-0813">Transport</keyword>
<feature type="transmembrane region" description="Helical" evidence="8">
    <location>
        <begin position="338"/>
        <end position="355"/>
    </location>
</feature>
<dbReference type="AlphaFoldDB" id="A0A437S9W1"/>
<dbReference type="Pfam" id="PF03845">
    <property type="entry name" value="Spore_permease"/>
    <property type="match status" value="1"/>
</dbReference>
<dbReference type="PANTHER" id="PTHR34975:SF2">
    <property type="entry name" value="SPORE GERMINATION PROTEIN A2"/>
    <property type="match status" value="1"/>
</dbReference>
<evidence type="ECO:0000256" key="4">
    <source>
        <dbReference type="ARBA" id="ARBA00022544"/>
    </source>
</evidence>
<sequence>MNSHTLPVKQLFYLMLLFQLGSIGVNFGGHIGKDAWISLILGTIEGMGLFILYYLLYKQHPSLTYTQILQHTLGKWIGTILSLLYSSYFMYIGARVVRDFTEILTLHILYQTPAWFISSFFLITVSYAGYKGLHTTSRVGMILLKVFLVLWLLFLIGVFLSHLFHLSNLQPLTPQSWRPIFKNILPLTIPYGGMITFLMLFVYTSQKDKIFKNGIWSIFISGFFLVATTILNIGILGGPIAQELSFPLLTSSSLIKIDAFIQRLEPIAIILLIIGVFFKVYIFHYTACLSISQVFKWKEIHIIPTTSILMAYISVFGTENNITHFYIGFHILPYYVHVPMQIIIPLIVLCISLIYKRKSL</sequence>
<comment type="caution">
    <text evidence="9">The sequence shown here is derived from an EMBL/GenBank/DDBJ whole genome shotgun (WGS) entry which is preliminary data.</text>
</comment>
<feature type="transmembrane region" description="Helical" evidence="8">
    <location>
        <begin position="76"/>
        <end position="94"/>
    </location>
</feature>
<evidence type="ECO:0000313" key="9">
    <source>
        <dbReference type="EMBL" id="RVU60193.1"/>
    </source>
</evidence>
<feature type="transmembrane region" description="Helical" evidence="8">
    <location>
        <begin position="114"/>
        <end position="130"/>
    </location>
</feature>
<dbReference type="GO" id="GO:0016020">
    <property type="term" value="C:membrane"/>
    <property type="evidence" value="ECO:0007669"/>
    <property type="project" value="UniProtKB-SubCell"/>
</dbReference>
<name>A0A437S9W1_BACTU</name>
<keyword evidence="6 8" id="KW-1133">Transmembrane helix</keyword>
<comment type="similarity">
    <text evidence="2">Belongs to the amino acid-polyamine-organocation (APC) superfamily. Spore germination protein (SGP) (TC 2.A.3.9) family.</text>
</comment>
<comment type="subcellular location">
    <subcellularLocation>
        <location evidence="1">Membrane</location>
        <topology evidence="1">Multi-pass membrane protein</topology>
    </subcellularLocation>
</comment>
<accession>A0A437S9W1</accession>
<evidence type="ECO:0000256" key="3">
    <source>
        <dbReference type="ARBA" id="ARBA00022448"/>
    </source>
</evidence>
<feature type="transmembrane region" description="Helical" evidence="8">
    <location>
        <begin position="267"/>
        <end position="288"/>
    </location>
</feature>
<dbReference type="PANTHER" id="PTHR34975">
    <property type="entry name" value="SPORE GERMINATION PROTEIN A2"/>
    <property type="match status" value="1"/>
</dbReference>
<dbReference type="GO" id="GO:0009847">
    <property type="term" value="P:spore germination"/>
    <property type="evidence" value="ECO:0007669"/>
    <property type="project" value="InterPro"/>
</dbReference>
<gene>
    <name evidence="9" type="ORF">BM74_32825</name>
</gene>
<dbReference type="EMBL" id="LDER01000399">
    <property type="protein sequence ID" value="RVU60193.1"/>
    <property type="molecule type" value="Genomic_DNA"/>
</dbReference>
<dbReference type="NCBIfam" id="TIGR00912">
    <property type="entry name" value="2A0309"/>
    <property type="match status" value="1"/>
</dbReference>
<keyword evidence="7 8" id="KW-0472">Membrane</keyword>
<organism evidence="9 10">
    <name type="scientific">Bacillus thuringiensis</name>
    <dbReference type="NCBI Taxonomy" id="1428"/>
    <lineage>
        <taxon>Bacteria</taxon>
        <taxon>Bacillati</taxon>
        <taxon>Bacillota</taxon>
        <taxon>Bacilli</taxon>
        <taxon>Bacillales</taxon>
        <taxon>Bacillaceae</taxon>
        <taxon>Bacillus</taxon>
        <taxon>Bacillus cereus group</taxon>
    </lineage>
</organism>